<dbReference type="Pfam" id="PF00106">
    <property type="entry name" value="adh_short"/>
    <property type="match status" value="1"/>
</dbReference>
<dbReference type="InterPro" id="IPR036291">
    <property type="entry name" value="NAD(P)-bd_dom_sf"/>
</dbReference>
<dbReference type="GO" id="GO:0016491">
    <property type="term" value="F:oxidoreductase activity"/>
    <property type="evidence" value="ECO:0007669"/>
    <property type="project" value="UniProtKB-KW"/>
</dbReference>
<reference evidence="3" key="2">
    <citation type="journal article" date="2018" name="Environ. Sci. Technol.">
        <title>The Toxicogenome of Hyalella azteca: A Model for Sediment Ecotoxicology and Evolutionary Toxicology.</title>
        <authorList>
            <person name="Poynton H.C."/>
            <person name="Hasenbein S."/>
            <person name="Benoit J.B."/>
            <person name="Sepulveda M.S."/>
            <person name="Poelchau M.F."/>
            <person name="Hughes D.S.T."/>
            <person name="Murali S.C."/>
            <person name="Chen S."/>
            <person name="Glastad K.M."/>
            <person name="Goodisman M.A.D."/>
            <person name="Werren J.H."/>
            <person name="Vineis J.H."/>
            <person name="Bowen J.L."/>
            <person name="Friedrich M."/>
            <person name="Jones J."/>
            <person name="Robertson H.M."/>
            <person name="Feyereisen R."/>
            <person name="Mechler-Hickson A."/>
            <person name="Mathers N."/>
            <person name="Lee C.E."/>
            <person name="Colbourne J.K."/>
            <person name="Biales A."/>
            <person name="Johnston J.S."/>
            <person name="Wellborn G.A."/>
            <person name="Rosendale A.J."/>
            <person name="Cridge A.G."/>
            <person name="Munoz-Torres M.C."/>
            <person name="Bain P.A."/>
            <person name="Manny A.R."/>
            <person name="Major K.M."/>
            <person name="Lambert F.N."/>
            <person name="Vulpe C.D."/>
            <person name="Tuck P."/>
            <person name="Blalock B.J."/>
            <person name="Lin Y.Y."/>
            <person name="Smith M.E."/>
            <person name="Ochoa-Acuna H."/>
            <person name="Chen M.M."/>
            <person name="Childers C.P."/>
            <person name="Qu J."/>
            <person name="Dugan S."/>
            <person name="Lee S.L."/>
            <person name="Chao H."/>
            <person name="Dinh H."/>
            <person name="Han Y."/>
            <person name="Doddapaneni H."/>
            <person name="Worley K.C."/>
            <person name="Muzny D.M."/>
            <person name="Gibbs R.A."/>
            <person name="Richards S."/>
        </authorList>
    </citation>
    <scope>NUCLEOTIDE SEQUENCE</scope>
    <source>
        <strain evidence="3">HAZT.00-mixed</strain>
        <tissue evidence="3">Whole organism</tissue>
    </source>
</reference>
<evidence type="ECO:0000313" key="3">
    <source>
        <dbReference type="EMBL" id="KAA0192690.1"/>
    </source>
</evidence>
<protein>
    <submittedName>
        <fullName evidence="3">Uncharacterized protein</fullName>
    </submittedName>
</protein>
<name>A0A6A0GZF9_HYAAZ</name>
<evidence type="ECO:0000256" key="1">
    <source>
        <dbReference type="ARBA" id="ARBA00023002"/>
    </source>
</evidence>
<dbReference type="EMBL" id="JQDR03011474">
    <property type="protein sequence ID" value="KAA0192690.1"/>
    <property type="molecule type" value="Genomic_DNA"/>
</dbReference>
<feature type="transmembrane region" description="Helical" evidence="2">
    <location>
        <begin position="6"/>
        <end position="25"/>
    </location>
</feature>
<dbReference type="Gene3D" id="3.40.50.720">
    <property type="entry name" value="NAD(P)-binding Rossmann-like Domain"/>
    <property type="match status" value="1"/>
</dbReference>
<sequence length="183" mass="19807">MTPWATALIVSAVPIGILLLSLLLFGPIYRALTRKCSENVRLDGKTVVVTGASAGLGKATALELAKRGARVIMGCRNLTKAQPVAEDIISKSGNTNVVVRHLELSDFASVRKFAAQINAEEEDLHVLINNAGIVGTKEKMLAVSGHELVLTTNHYGPFLLTHLLMGNEKFRYSDVLRYLGKLV</sequence>
<reference evidence="3" key="3">
    <citation type="submission" date="2019-06" db="EMBL/GenBank/DDBJ databases">
        <authorList>
            <person name="Poynton C."/>
            <person name="Hasenbein S."/>
            <person name="Benoit J.B."/>
            <person name="Sepulveda M.S."/>
            <person name="Poelchau M.F."/>
            <person name="Murali S.C."/>
            <person name="Chen S."/>
            <person name="Glastad K.M."/>
            <person name="Werren J.H."/>
            <person name="Vineis J.H."/>
            <person name="Bowen J.L."/>
            <person name="Friedrich M."/>
            <person name="Jones J."/>
            <person name="Robertson H.M."/>
            <person name="Feyereisen R."/>
            <person name="Mechler-Hickson A."/>
            <person name="Mathers N."/>
            <person name="Lee C.E."/>
            <person name="Colbourne J.K."/>
            <person name="Biales A."/>
            <person name="Johnston J.S."/>
            <person name="Wellborn G.A."/>
            <person name="Rosendale A.J."/>
            <person name="Cridge A.G."/>
            <person name="Munoz-Torres M.C."/>
            <person name="Bain P.A."/>
            <person name="Manny A.R."/>
            <person name="Major K.M."/>
            <person name="Lambert F.N."/>
            <person name="Vulpe C.D."/>
            <person name="Tuck P."/>
            <person name="Blalock B.J."/>
            <person name="Lin Y.-Y."/>
            <person name="Smith M.E."/>
            <person name="Ochoa-Acuna H."/>
            <person name="Chen M.-J.M."/>
            <person name="Childers C.P."/>
            <person name="Qu J."/>
            <person name="Dugan S."/>
            <person name="Lee S.L."/>
            <person name="Chao H."/>
            <person name="Dinh H."/>
            <person name="Han Y."/>
            <person name="Doddapaneni H."/>
            <person name="Worley K.C."/>
            <person name="Muzny D.M."/>
            <person name="Gibbs R.A."/>
            <person name="Richards S."/>
        </authorList>
    </citation>
    <scope>NUCLEOTIDE SEQUENCE</scope>
    <source>
        <strain evidence="3">HAZT.00-mixed</strain>
        <tissue evidence="3">Whole organism</tissue>
    </source>
</reference>
<dbReference type="InterPro" id="IPR002347">
    <property type="entry name" value="SDR_fam"/>
</dbReference>
<dbReference type="AlphaFoldDB" id="A0A6A0GZF9"/>
<keyword evidence="2" id="KW-1133">Transmembrane helix</keyword>
<evidence type="ECO:0000256" key="2">
    <source>
        <dbReference type="SAM" id="Phobius"/>
    </source>
</evidence>
<dbReference type="Proteomes" id="UP000711488">
    <property type="component" value="Unassembled WGS sequence"/>
</dbReference>
<keyword evidence="2" id="KW-0812">Transmembrane</keyword>
<proteinExistence type="predicted"/>
<dbReference type="SUPFAM" id="SSF51735">
    <property type="entry name" value="NAD(P)-binding Rossmann-fold domains"/>
    <property type="match status" value="1"/>
</dbReference>
<accession>A0A6A0GZF9</accession>
<keyword evidence="2" id="KW-0472">Membrane</keyword>
<reference evidence="3" key="1">
    <citation type="submission" date="2014-08" db="EMBL/GenBank/DDBJ databases">
        <authorList>
            <person name="Murali S."/>
            <person name="Richards S."/>
            <person name="Bandaranaike D."/>
            <person name="Bellair M."/>
            <person name="Blankenburg K."/>
            <person name="Chao H."/>
            <person name="Dinh H."/>
            <person name="Doddapaneni H."/>
            <person name="Dugan-Rocha S."/>
            <person name="Elkadiri S."/>
            <person name="Gnanaolivu R."/>
            <person name="Hughes D."/>
            <person name="Lee S."/>
            <person name="Li M."/>
            <person name="Ming W."/>
            <person name="Munidasa M."/>
            <person name="Muniz J."/>
            <person name="Nguyen L."/>
            <person name="Osuji N."/>
            <person name="Pu L.-L."/>
            <person name="Puazo M."/>
            <person name="Skinner E."/>
            <person name="Qu C."/>
            <person name="Quiroz J."/>
            <person name="Raj R."/>
            <person name="Weissenberger G."/>
            <person name="Xin Y."/>
            <person name="Zou X."/>
            <person name="Han Y."/>
            <person name="Worley K."/>
            <person name="Muzny D."/>
            <person name="Gibbs R."/>
        </authorList>
    </citation>
    <scope>NUCLEOTIDE SEQUENCE</scope>
    <source>
        <strain evidence="3">HAZT.00-mixed</strain>
        <tissue evidence="3">Whole organism</tissue>
    </source>
</reference>
<dbReference type="PRINTS" id="PR00081">
    <property type="entry name" value="GDHRDH"/>
</dbReference>
<comment type="caution">
    <text evidence="3">The sequence shown here is derived from an EMBL/GenBank/DDBJ whole genome shotgun (WGS) entry which is preliminary data.</text>
</comment>
<dbReference type="PANTHER" id="PTHR43157">
    <property type="entry name" value="PHOSPHATIDYLINOSITOL-GLYCAN BIOSYNTHESIS CLASS F PROTEIN-RELATED"/>
    <property type="match status" value="1"/>
</dbReference>
<gene>
    <name evidence="3" type="ORF">HAZT_HAZT012088</name>
</gene>
<dbReference type="PANTHER" id="PTHR43157:SF31">
    <property type="entry name" value="PHOSPHATIDYLINOSITOL-GLYCAN BIOSYNTHESIS CLASS F PROTEIN"/>
    <property type="match status" value="1"/>
</dbReference>
<organism evidence="3">
    <name type="scientific">Hyalella azteca</name>
    <name type="common">Amphipod</name>
    <dbReference type="NCBI Taxonomy" id="294128"/>
    <lineage>
        <taxon>Eukaryota</taxon>
        <taxon>Metazoa</taxon>
        <taxon>Ecdysozoa</taxon>
        <taxon>Arthropoda</taxon>
        <taxon>Crustacea</taxon>
        <taxon>Multicrustacea</taxon>
        <taxon>Malacostraca</taxon>
        <taxon>Eumalacostraca</taxon>
        <taxon>Peracarida</taxon>
        <taxon>Amphipoda</taxon>
        <taxon>Senticaudata</taxon>
        <taxon>Talitrida</taxon>
        <taxon>Talitroidea</taxon>
        <taxon>Hyalellidae</taxon>
        <taxon>Hyalella</taxon>
    </lineage>
</organism>
<keyword evidence="1" id="KW-0560">Oxidoreductase</keyword>